<reference evidence="7 8" key="1">
    <citation type="submission" date="2016-10" db="EMBL/GenBank/DDBJ databases">
        <authorList>
            <person name="de Groot N.N."/>
        </authorList>
    </citation>
    <scope>NUCLEOTIDE SEQUENCE [LARGE SCALE GENOMIC DNA]</scope>
    <source>
        <strain evidence="7 8">DSM 43794</strain>
    </source>
</reference>
<dbReference type="PRINTS" id="PR00364">
    <property type="entry name" value="DISEASERSIST"/>
</dbReference>
<protein>
    <submittedName>
        <fullName evidence="7">DNA-binding transcriptional activator of the SARP family</fullName>
    </submittedName>
</protein>
<dbReference type="STRING" id="35622.SAMN04489764_2568"/>
<keyword evidence="3 5" id="KW-0238">DNA-binding</keyword>
<dbReference type="RefSeq" id="WP_093259238.1">
    <property type="nucleotide sequence ID" value="NZ_FNKK01000002.1"/>
</dbReference>
<evidence type="ECO:0000256" key="3">
    <source>
        <dbReference type="ARBA" id="ARBA00023125"/>
    </source>
</evidence>
<dbReference type="Proteomes" id="UP000217103">
    <property type="component" value="Unassembled WGS sequence"/>
</dbReference>
<dbReference type="EMBL" id="FNKK01000002">
    <property type="protein sequence ID" value="SDQ90519.1"/>
    <property type="molecule type" value="Genomic_DNA"/>
</dbReference>
<dbReference type="InterPro" id="IPR019734">
    <property type="entry name" value="TPR_rpt"/>
</dbReference>
<keyword evidence="8" id="KW-1185">Reference proteome</keyword>
<evidence type="ECO:0000256" key="4">
    <source>
        <dbReference type="ARBA" id="ARBA00023163"/>
    </source>
</evidence>
<dbReference type="SUPFAM" id="SSF46894">
    <property type="entry name" value="C-terminal effector domain of the bipartite response regulators"/>
    <property type="match status" value="1"/>
</dbReference>
<dbReference type="AlphaFoldDB" id="A0A1H1EPT2"/>
<dbReference type="InterPro" id="IPR011990">
    <property type="entry name" value="TPR-like_helical_dom_sf"/>
</dbReference>
<dbReference type="CDD" id="cd15831">
    <property type="entry name" value="BTAD"/>
    <property type="match status" value="1"/>
</dbReference>
<dbReference type="SMART" id="SM00862">
    <property type="entry name" value="Trans_reg_C"/>
    <property type="match status" value="1"/>
</dbReference>
<dbReference type="Gene3D" id="1.10.10.10">
    <property type="entry name" value="Winged helix-like DNA-binding domain superfamily/Winged helix DNA-binding domain"/>
    <property type="match status" value="1"/>
</dbReference>
<keyword evidence="4" id="KW-0804">Transcription</keyword>
<dbReference type="GO" id="GO:0003677">
    <property type="term" value="F:DNA binding"/>
    <property type="evidence" value="ECO:0007669"/>
    <property type="project" value="UniProtKB-UniRule"/>
</dbReference>
<dbReference type="InterPro" id="IPR027417">
    <property type="entry name" value="P-loop_NTPase"/>
</dbReference>
<evidence type="ECO:0000256" key="1">
    <source>
        <dbReference type="ARBA" id="ARBA00005820"/>
    </source>
</evidence>
<comment type="similarity">
    <text evidence="1">Belongs to the AfsR/DnrI/RedD regulatory family.</text>
</comment>
<feature type="DNA-binding region" description="OmpR/PhoB-type" evidence="5">
    <location>
        <begin position="1"/>
        <end position="94"/>
    </location>
</feature>
<dbReference type="SMART" id="SM01043">
    <property type="entry name" value="BTAD"/>
    <property type="match status" value="1"/>
</dbReference>
<dbReference type="SMART" id="SM00028">
    <property type="entry name" value="TPR"/>
    <property type="match status" value="3"/>
</dbReference>
<dbReference type="OrthoDB" id="5521887at2"/>
<dbReference type="PANTHER" id="PTHR35807">
    <property type="entry name" value="TRANSCRIPTIONAL REGULATOR REDD-RELATED"/>
    <property type="match status" value="1"/>
</dbReference>
<dbReference type="Pfam" id="PF03704">
    <property type="entry name" value="BTAD"/>
    <property type="match status" value="1"/>
</dbReference>
<keyword evidence="2" id="KW-0805">Transcription regulation</keyword>
<dbReference type="GO" id="GO:0006355">
    <property type="term" value="P:regulation of DNA-templated transcription"/>
    <property type="evidence" value="ECO:0007669"/>
    <property type="project" value="InterPro"/>
</dbReference>
<feature type="domain" description="OmpR/PhoB-type" evidence="6">
    <location>
        <begin position="1"/>
        <end position="94"/>
    </location>
</feature>
<dbReference type="Gene3D" id="1.25.40.10">
    <property type="entry name" value="Tetratricopeptide repeat domain"/>
    <property type="match status" value="2"/>
</dbReference>
<dbReference type="Pfam" id="PF13424">
    <property type="entry name" value="TPR_12"/>
    <property type="match status" value="1"/>
</dbReference>
<evidence type="ECO:0000259" key="6">
    <source>
        <dbReference type="PROSITE" id="PS51755"/>
    </source>
</evidence>
<dbReference type="Gene3D" id="3.40.50.300">
    <property type="entry name" value="P-loop containing nucleotide triphosphate hydrolases"/>
    <property type="match status" value="1"/>
</dbReference>
<dbReference type="GO" id="GO:0000160">
    <property type="term" value="P:phosphorelay signal transduction system"/>
    <property type="evidence" value="ECO:0007669"/>
    <property type="project" value="InterPro"/>
</dbReference>
<dbReference type="GO" id="GO:0043531">
    <property type="term" value="F:ADP binding"/>
    <property type="evidence" value="ECO:0007669"/>
    <property type="project" value="InterPro"/>
</dbReference>
<dbReference type="InterPro" id="IPR051677">
    <property type="entry name" value="AfsR-DnrI-RedD_regulator"/>
</dbReference>
<organism evidence="7 8">
    <name type="scientific">Thermostaphylospora chromogena</name>
    <dbReference type="NCBI Taxonomy" id="35622"/>
    <lineage>
        <taxon>Bacteria</taxon>
        <taxon>Bacillati</taxon>
        <taxon>Actinomycetota</taxon>
        <taxon>Actinomycetes</taxon>
        <taxon>Streptosporangiales</taxon>
        <taxon>Thermomonosporaceae</taxon>
        <taxon>Thermostaphylospora</taxon>
    </lineage>
</organism>
<evidence type="ECO:0000313" key="7">
    <source>
        <dbReference type="EMBL" id="SDQ90519.1"/>
    </source>
</evidence>
<dbReference type="SUPFAM" id="SSF48452">
    <property type="entry name" value="TPR-like"/>
    <property type="match status" value="2"/>
</dbReference>
<sequence>MGARLEFRVLGTMEVRDGGHPTALTSRRQGQLLALLICHRGRPVTTETLIRELWREWGGPSAAKNLQVLVHRLRRTLGDPDRVRLDRGGYLLRAHVSEVDAWQFTHLAEQGRAALERDDARTAATLLTRALRLWRGPAFPGLTGLGPVVRYAALLEQERRRALIARVDADLALGRHAALVPELTALLAENPLDEPTAARLMTALYGCGQRKEAAEVYRRTRAVLTRELGVEPGPQLRALEEAVLRGDAEIGPARLTTGIEVPCLLPAAVSDLTGREDELGRLVRALTERRTGTPVICVVSGMPGVGKTALAVRAAHDHRAAFPDGQLYVNLRGAGPSPVEPRDALARFLRALGVSGAAMPETVDERAEMYRAKLYGRRVLVLLDDAADEGQVEPLIPACAGCAVLITSRRRLTALPAAHRLALDVLAEEDAVRLLGAVTGRPRFGLDPAARDIAALCGFLPLALRIAGARLAARPHWSADRLMKRLTDEHHRLDELTHGPLSVRASLALGYSGLDEPGRTLFRRLGLLETPFFAGWSAAALLDTGVREAEDVLDRLLDARLVEYAGTDEIGEARYRLHDLVRLHARERLAEEPSGEAEAAVVRLLGAYLALAEQAHRRQYGGDYTVLHGTAPRWGVDPEVRERLLANPIAWLRTERLGLVAAVEQAARSDLSEFAWDLAFTALTLFQVQGLFDDWEHTSRIALAAAERTGDTRGQAAMRFSLGQRAVFRQRYHEAEPHFTVALRLFQAVGDRHGQALTLQQTALIDQMRGHAETALRRYEQVLPMLRDVGDRSAEAHVLGNIAYIHIDHGRIGTAVPLLHQALAIHRDAGDRRGAAKIIYRMGVMHLARGDARAAAAAFREVMATVRANGDLLGEVYGLLGSGQAALLAGDHLSAGSLLDAALAAAVELNLPYLVAQARTALGRLAAARGDLERARELFGQAAAGFADLAMPAWRDRVVAELNALDEG</sequence>
<gene>
    <name evidence="7" type="ORF">SAMN04489764_2568</name>
</gene>
<dbReference type="Pfam" id="PF13191">
    <property type="entry name" value="AAA_16"/>
    <property type="match status" value="1"/>
</dbReference>
<dbReference type="InterPro" id="IPR005158">
    <property type="entry name" value="BTAD"/>
</dbReference>
<name>A0A1H1EPT2_9ACTN</name>
<dbReference type="InterPro" id="IPR036388">
    <property type="entry name" value="WH-like_DNA-bd_sf"/>
</dbReference>
<evidence type="ECO:0000256" key="2">
    <source>
        <dbReference type="ARBA" id="ARBA00023015"/>
    </source>
</evidence>
<proteinExistence type="inferred from homology"/>
<evidence type="ECO:0000313" key="8">
    <source>
        <dbReference type="Proteomes" id="UP000217103"/>
    </source>
</evidence>
<dbReference type="PANTHER" id="PTHR35807:SF1">
    <property type="entry name" value="TRANSCRIPTIONAL REGULATOR REDD"/>
    <property type="match status" value="1"/>
</dbReference>
<dbReference type="SUPFAM" id="SSF52540">
    <property type="entry name" value="P-loop containing nucleoside triphosphate hydrolases"/>
    <property type="match status" value="1"/>
</dbReference>
<evidence type="ECO:0000256" key="5">
    <source>
        <dbReference type="PROSITE-ProRule" id="PRU01091"/>
    </source>
</evidence>
<dbReference type="InterPro" id="IPR041664">
    <property type="entry name" value="AAA_16"/>
</dbReference>
<dbReference type="Pfam" id="PF00486">
    <property type="entry name" value="Trans_reg_C"/>
    <property type="match status" value="1"/>
</dbReference>
<dbReference type="PROSITE" id="PS51755">
    <property type="entry name" value="OMPR_PHOB"/>
    <property type="match status" value="1"/>
</dbReference>
<dbReference type="InterPro" id="IPR001867">
    <property type="entry name" value="OmpR/PhoB-type_DNA-bd"/>
</dbReference>
<dbReference type="InterPro" id="IPR016032">
    <property type="entry name" value="Sig_transdc_resp-reg_C-effctor"/>
</dbReference>
<accession>A0A1H1EPT2</accession>